<gene>
    <name evidence="1" type="ORF">Lgra_3394</name>
    <name evidence="2" type="ORF">NCTC12388_02803</name>
</gene>
<dbReference type="OrthoDB" id="8960888at2"/>
<evidence type="ECO:0000313" key="4">
    <source>
        <dbReference type="Proteomes" id="UP000254476"/>
    </source>
</evidence>
<reference evidence="2 4" key="2">
    <citation type="submission" date="2018-06" db="EMBL/GenBank/DDBJ databases">
        <authorList>
            <consortium name="Pathogen Informatics"/>
            <person name="Doyle S."/>
        </authorList>
    </citation>
    <scope>NUCLEOTIDE SEQUENCE [LARGE SCALE GENOMIC DNA]</scope>
    <source>
        <strain evidence="2 4">NCTC12388</strain>
    </source>
</reference>
<proteinExistence type="predicted"/>
<keyword evidence="3" id="KW-1185">Reference proteome</keyword>
<dbReference type="SUPFAM" id="SSF48403">
    <property type="entry name" value="Ankyrin repeat"/>
    <property type="match status" value="1"/>
</dbReference>
<sequence>MSLSESEVRKISFMDKVARLAHKPGIQVNEIEALLDEELSIVSAGKGLTLLTDLIHLVSFVTMKHFSNPISAIQLFVNENTTRETRKALITAIRMAPKEEDKIYDFICLLAQKNQLSRYTELARVSPLRFYISEEERYEYNEWYLIFDLFGLCKNIPHELIPLIARNFTITTPSAEDLLALRTFFEMMSQFHLLKLEIIEPMLPHLYYKDSIEKLQALLLKLSRMELLKPDVLAAAFPLLNHMDALNLFFTIYQEELLLDSSRPAILEQLSTYCQLSLPNKDSYDDVVPTNTPLHQAIIDRNYDNLKRALDLANTKLLLATSYENTALTLACKLADETAATLILTKMHELGCDVDQADHHGMTALHWARFYRFNNLSIDLITAGANPELMTLNGKNSEYFAKHTFLLMDFQIESGREIIEDYFKLKNSALTDVAFHAEKIALNLKLTSRDEIMALYHADDTAQLRSSNRFYLFFKVFRTRLVEWLARQNELELSPQHSIR</sequence>
<name>A0A378JFF2_9GAMM</name>
<evidence type="ECO:0000313" key="2">
    <source>
        <dbReference type="EMBL" id="STX46056.1"/>
    </source>
</evidence>
<protein>
    <submittedName>
        <fullName evidence="2">Ankyrin repeat-containing protein</fullName>
    </submittedName>
</protein>
<dbReference type="NCBIfam" id="NF043027">
    <property type="entry name" value="T4SS_AnkQ"/>
    <property type="match status" value="1"/>
</dbReference>
<dbReference type="Proteomes" id="UP000254476">
    <property type="component" value="Unassembled WGS sequence"/>
</dbReference>
<organism evidence="2 4">
    <name type="scientific">Legionella gratiana</name>
    <dbReference type="NCBI Taxonomy" id="45066"/>
    <lineage>
        <taxon>Bacteria</taxon>
        <taxon>Pseudomonadati</taxon>
        <taxon>Pseudomonadota</taxon>
        <taxon>Gammaproteobacteria</taxon>
        <taxon>Legionellales</taxon>
        <taxon>Legionellaceae</taxon>
        <taxon>Legionella</taxon>
    </lineage>
</organism>
<reference evidence="1 3" key="1">
    <citation type="submission" date="2015-11" db="EMBL/GenBank/DDBJ databases">
        <title>Genomic analysis of 38 Legionella species identifies large and diverse effector repertoires.</title>
        <authorList>
            <person name="Burstein D."/>
            <person name="Amaro F."/>
            <person name="Zusman T."/>
            <person name="Lifshitz Z."/>
            <person name="Cohen O."/>
            <person name="Gilbert J.A."/>
            <person name="Pupko T."/>
            <person name="Shuman H.A."/>
            <person name="Segal G."/>
        </authorList>
    </citation>
    <scope>NUCLEOTIDE SEQUENCE [LARGE SCALE GENOMIC DNA]</scope>
    <source>
        <strain evidence="1 3">Lyon 8420412</strain>
    </source>
</reference>
<dbReference type="EMBL" id="UGOB01000001">
    <property type="protein sequence ID" value="STX46056.1"/>
    <property type="molecule type" value="Genomic_DNA"/>
</dbReference>
<dbReference type="InterPro" id="IPR036770">
    <property type="entry name" value="Ankyrin_rpt-contain_sf"/>
</dbReference>
<dbReference type="RefSeq" id="WP_058500378.1">
    <property type="nucleotide sequence ID" value="NZ_CAAAHW010000013.1"/>
</dbReference>
<dbReference type="Gene3D" id="1.25.40.20">
    <property type="entry name" value="Ankyrin repeat-containing domain"/>
    <property type="match status" value="1"/>
</dbReference>
<dbReference type="Proteomes" id="UP000054691">
    <property type="component" value="Unassembled WGS sequence"/>
</dbReference>
<dbReference type="EMBL" id="LNYE01000031">
    <property type="protein sequence ID" value="KTD05430.1"/>
    <property type="molecule type" value="Genomic_DNA"/>
</dbReference>
<accession>A0A378JFF2</accession>
<evidence type="ECO:0000313" key="1">
    <source>
        <dbReference type="EMBL" id="KTD05430.1"/>
    </source>
</evidence>
<evidence type="ECO:0000313" key="3">
    <source>
        <dbReference type="Proteomes" id="UP000054691"/>
    </source>
</evidence>
<dbReference type="InterPro" id="IPR050019">
    <property type="entry name" value="T4SS_AnkQ"/>
</dbReference>
<dbReference type="AlphaFoldDB" id="A0A378JFF2"/>
<dbReference type="STRING" id="45066.Lgra_3394"/>